<organism evidence="5">
    <name type="scientific">Ursus maritimus</name>
    <name type="common">Polar bear</name>
    <name type="synonym">Thalarctos maritimus</name>
    <dbReference type="NCBI Taxonomy" id="29073"/>
    <lineage>
        <taxon>Eukaryota</taxon>
        <taxon>Metazoa</taxon>
        <taxon>Chordata</taxon>
        <taxon>Craniata</taxon>
        <taxon>Vertebrata</taxon>
        <taxon>Euteleostomi</taxon>
        <taxon>Mammalia</taxon>
        <taxon>Eutheria</taxon>
        <taxon>Laurasiatheria</taxon>
        <taxon>Carnivora</taxon>
        <taxon>Caniformia</taxon>
        <taxon>Ursidae</taxon>
        <taxon>Ursus</taxon>
    </lineage>
</organism>
<feature type="compositionally biased region" description="Basic and acidic residues" evidence="4">
    <location>
        <begin position="332"/>
        <end position="350"/>
    </location>
</feature>
<reference evidence="5" key="1">
    <citation type="submission" date="2019-03" db="UniProtKB">
        <authorList>
            <consortium name="Ensembl"/>
        </authorList>
    </citation>
    <scope>IDENTIFICATION</scope>
</reference>
<comment type="similarity">
    <text evidence="2">Belongs to the RRP1 family.</text>
</comment>
<dbReference type="GO" id="GO:0030688">
    <property type="term" value="C:preribosome, small subunit precursor"/>
    <property type="evidence" value="ECO:0007669"/>
    <property type="project" value="InterPro"/>
</dbReference>
<feature type="compositionally biased region" description="Polar residues" evidence="4">
    <location>
        <begin position="517"/>
        <end position="527"/>
    </location>
</feature>
<dbReference type="GO" id="GO:0098586">
    <property type="term" value="P:cellular response to virus"/>
    <property type="evidence" value="ECO:0007669"/>
    <property type="project" value="Ensembl"/>
</dbReference>
<feature type="region of interest" description="Disordered" evidence="4">
    <location>
        <begin position="496"/>
        <end position="547"/>
    </location>
</feature>
<keyword evidence="3" id="KW-0539">Nucleus</keyword>
<dbReference type="GO" id="GO:0043923">
    <property type="term" value="P:host-mediated activation of viral transcription"/>
    <property type="evidence" value="ECO:0007669"/>
    <property type="project" value="Ensembl"/>
</dbReference>
<dbReference type="GO" id="GO:0043065">
    <property type="term" value="P:positive regulation of apoptotic process"/>
    <property type="evidence" value="ECO:0007669"/>
    <property type="project" value="Ensembl"/>
</dbReference>
<evidence type="ECO:0000256" key="3">
    <source>
        <dbReference type="ARBA" id="ARBA00023242"/>
    </source>
</evidence>
<dbReference type="GO" id="GO:0001652">
    <property type="term" value="C:granular component"/>
    <property type="evidence" value="ECO:0007669"/>
    <property type="project" value="Ensembl"/>
</dbReference>
<feature type="region of interest" description="Disordered" evidence="4">
    <location>
        <begin position="192"/>
        <end position="256"/>
    </location>
</feature>
<protein>
    <submittedName>
        <fullName evidence="5">Ribosomal RNA processing 1B</fullName>
    </submittedName>
</protein>
<dbReference type="GeneTree" id="ENSGT00390000011821"/>
<dbReference type="Ensembl" id="ENSUMAT00000041979.1">
    <property type="protein sequence ID" value="ENSUMAP00000035487.1"/>
    <property type="gene ID" value="ENSUMAG00000025510.1"/>
</dbReference>
<dbReference type="InterPro" id="IPR010301">
    <property type="entry name" value="RRP1"/>
</dbReference>
<dbReference type="GO" id="GO:0005694">
    <property type="term" value="C:chromosome"/>
    <property type="evidence" value="ECO:0007669"/>
    <property type="project" value="Ensembl"/>
</dbReference>
<feature type="compositionally biased region" description="Gly residues" evidence="4">
    <location>
        <begin position="352"/>
        <end position="366"/>
    </location>
</feature>
<evidence type="ECO:0000313" key="5">
    <source>
        <dbReference type="Ensembl" id="ENSUMAP00000035487"/>
    </source>
</evidence>
<name>A0A452VP53_URSMA</name>
<dbReference type="AlphaFoldDB" id="A0A452VP53"/>
<feature type="compositionally biased region" description="Basic and acidic residues" evidence="4">
    <location>
        <begin position="238"/>
        <end position="255"/>
    </location>
</feature>
<accession>A0A452VP53</accession>
<comment type="subcellular location">
    <subcellularLocation>
        <location evidence="1">Nucleus</location>
    </subcellularLocation>
</comment>
<dbReference type="Pfam" id="PF05997">
    <property type="entry name" value="Nop52"/>
    <property type="match status" value="1"/>
</dbReference>
<dbReference type="PANTHER" id="PTHR13026:SF2">
    <property type="entry name" value="RIBOSOMAL RNA PROCESSING PROTEIN 1 HOMOLOG B"/>
    <property type="match status" value="1"/>
</dbReference>
<dbReference type="GO" id="GO:0006364">
    <property type="term" value="P:rRNA processing"/>
    <property type="evidence" value="ECO:0007669"/>
    <property type="project" value="InterPro"/>
</dbReference>
<evidence type="ECO:0000256" key="1">
    <source>
        <dbReference type="ARBA" id="ARBA00004123"/>
    </source>
</evidence>
<dbReference type="GO" id="GO:0005654">
    <property type="term" value="C:nucleoplasm"/>
    <property type="evidence" value="ECO:0007669"/>
    <property type="project" value="Ensembl"/>
</dbReference>
<gene>
    <name evidence="5" type="primary">RRP1B</name>
</gene>
<evidence type="ECO:0000256" key="4">
    <source>
        <dbReference type="SAM" id="MobiDB-lite"/>
    </source>
</evidence>
<dbReference type="PANTHER" id="PTHR13026">
    <property type="entry name" value="NNP-1 PROTEIN NOVEL NUCLEAR PROTEIN 1 NOP52"/>
    <property type="match status" value="1"/>
</dbReference>
<dbReference type="GO" id="GO:0003713">
    <property type="term" value="F:transcription coactivator activity"/>
    <property type="evidence" value="ECO:0007669"/>
    <property type="project" value="Ensembl"/>
</dbReference>
<evidence type="ECO:0000256" key="2">
    <source>
        <dbReference type="ARBA" id="ARBA00006374"/>
    </source>
</evidence>
<proteinExistence type="inferred from homology"/>
<sequence>MFVLFCPLGGFSQEELLKIWKGLFYCMWVQDEPLLQEELANTISQLVHVVNNSEAQHLFIQTFWQTMNREWKGIDRLRLGKYYMLIRLVLRQSFEVLKRHGWEESRIKLFLDVLMKEILHPESQSPNGVKFHFIDIYQDELSKVRVKELLADQNLKFIDPFCKIAAKTKDQTLVQTIARGVLEVIVDQSPFGPEETLEEQKTQVGESEFSEEEMPENEAAWRRPASKKKPALGKQHSRKDGVHDDGERGGGRLEDAGPLLQFDYKAVADRLLEITNKKNIPPFNRKRLSKLIKKFQDLSEGSLSQLGFAEEASADQDEQALSRGKHKKKGNKLLEKTELEKETGEPRSLADEGGGGQVQGCLGQGGAAAPAPVAQEERRFPLRRGPSCVSAVGEGAGTEGPRVSPRLWHHGVCGDAFSPSKKQQLRPENDFVKFDTPFLPKPLFFRRAKSSAPAASAPRAVQVHKTPSSSKKVTFGLNRNMTAEFKKTDKSILVSPTGPSRVAFNPEQRPLHGVLKTPTSSPTSNPLGTKKLLTATPKRRPTAMDFF</sequence>
<feature type="compositionally biased region" description="Basic residues" evidence="4">
    <location>
        <begin position="224"/>
        <end position="237"/>
    </location>
</feature>
<dbReference type="GO" id="GO:0045944">
    <property type="term" value="P:positive regulation of transcription by RNA polymerase II"/>
    <property type="evidence" value="ECO:0007669"/>
    <property type="project" value="Ensembl"/>
</dbReference>
<feature type="region of interest" description="Disordered" evidence="4">
    <location>
        <begin position="309"/>
        <end position="403"/>
    </location>
</feature>